<dbReference type="STRING" id="551996.SAMN05192573_107107"/>
<dbReference type="Proteomes" id="UP000199705">
    <property type="component" value="Unassembled WGS sequence"/>
</dbReference>
<gene>
    <name evidence="1" type="ORF">SAMN05192573_107107</name>
</gene>
<reference evidence="2" key="1">
    <citation type="submission" date="2016-10" db="EMBL/GenBank/DDBJ databases">
        <authorList>
            <person name="Varghese N."/>
            <person name="Submissions S."/>
        </authorList>
    </citation>
    <scope>NUCLEOTIDE SEQUENCE [LARGE SCALE GENOMIC DNA]</scope>
    <source>
        <strain evidence="2">Gh-67</strain>
    </source>
</reference>
<keyword evidence="2" id="KW-1185">Reference proteome</keyword>
<accession>A0A1G8A6P1</accession>
<name>A0A1G8A6P1_9SPHI</name>
<dbReference type="EMBL" id="FNCG01000007">
    <property type="protein sequence ID" value="SDH16526.1"/>
    <property type="molecule type" value="Genomic_DNA"/>
</dbReference>
<proteinExistence type="predicted"/>
<evidence type="ECO:0000313" key="1">
    <source>
        <dbReference type="EMBL" id="SDH16526.1"/>
    </source>
</evidence>
<evidence type="ECO:0000313" key="2">
    <source>
        <dbReference type="Proteomes" id="UP000199705"/>
    </source>
</evidence>
<protein>
    <submittedName>
        <fullName evidence="1">Uncharacterized protein</fullName>
    </submittedName>
</protein>
<organism evidence="1 2">
    <name type="scientific">Mucilaginibacter gossypii</name>
    <dbReference type="NCBI Taxonomy" id="551996"/>
    <lineage>
        <taxon>Bacteria</taxon>
        <taxon>Pseudomonadati</taxon>
        <taxon>Bacteroidota</taxon>
        <taxon>Sphingobacteriia</taxon>
        <taxon>Sphingobacteriales</taxon>
        <taxon>Sphingobacteriaceae</taxon>
        <taxon>Mucilaginibacter</taxon>
    </lineage>
</organism>
<dbReference type="RefSeq" id="WP_091169056.1">
    <property type="nucleotide sequence ID" value="NZ_FNCG01000007.1"/>
</dbReference>
<dbReference type="AlphaFoldDB" id="A0A1G8A6P1"/>
<sequence>MKTYYVNTSPQANGDHEVHQDDCRFLPVFPNRKHLGVFPSCKGAVAEAKKTYPTADGCAICSRDCNKG</sequence>